<dbReference type="EMBL" id="PKUQ01000016">
    <property type="protein sequence ID" value="PLW77681.1"/>
    <property type="molecule type" value="Genomic_DNA"/>
</dbReference>
<dbReference type="InterPro" id="IPR000330">
    <property type="entry name" value="SNF2_N"/>
</dbReference>
<accession>A0A2N5XT36</accession>
<keyword evidence="6" id="KW-1185">Reference proteome</keyword>
<evidence type="ECO:0000256" key="2">
    <source>
        <dbReference type="SAM" id="MobiDB-lite"/>
    </source>
</evidence>
<protein>
    <recommendedName>
        <fullName evidence="7">ATP-dependent helicase</fullName>
    </recommendedName>
</protein>
<dbReference type="SUPFAM" id="SSF52540">
    <property type="entry name" value="P-loop containing nucleoside triphosphate hydrolases"/>
    <property type="match status" value="2"/>
</dbReference>
<dbReference type="Pfam" id="PF00271">
    <property type="entry name" value="Helicase_C"/>
    <property type="match status" value="1"/>
</dbReference>
<dbReference type="InterPro" id="IPR038718">
    <property type="entry name" value="SNF2-like_sf"/>
</dbReference>
<dbReference type="PROSITE" id="PS51194">
    <property type="entry name" value="HELICASE_CTER"/>
    <property type="match status" value="1"/>
</dbReference>
<reference evidence="5 6" key="1">
    <citation type="submission" date="2018-01" db="EMBL/GenBank/DDBJ databases">
        <title>The draft genome sequence of Cohaesibacter sp. H1304.</title>
        <authorList>
            <person name="Wang N.-N."/>
            <person name="Du Z.-J."/>
        </authorList>
    </citation>
    <scope>NUCLEOTIDE SEQUENCE [LARGE SCALE GENOMIC DNA]</scope>
    <source>
        <strain evidence="5 6">H1304</strain>
    </source>
</reference>
<gene>
    <name evidence="5" type="ORF">C0081_10355</name>
</gene>
<dbReference type="Pfam" id="PF00176">
    <property type="entry name" value="SNF2-rel_dom"/>
    <property type="match status" value="1"/>
</dbReference>
<dbReference type="SMART" id="SM00487">
    <property type="entry name" value="DEXDc"/>
    <property type="match status" value="1"/>
</dbReference>
<evidence type="ECO:0000313" key="6">
    <source>
        <dbReference type="Proteomes" id="UP000234881"/>
    </source>
</evidence>
<name>A0A2N5XT36_9HYPH</name>
<dbReference type="AlphaFoldDB" id="A0A2N5XT36"/>
<dbReference type="GO" id="GO:0005524">
    <property type="term" value="F:ATP binding"/>
    <property type="evidence" value="ECO:0007669"/>
    <property type="project" value="InterPro"/>
</dbReference>
<evidence type="ECO:0000256" key="1">
    <source>
        <dbReference type="ARBA" id="ARBA00022801"/>
    </source>
</evidence>
<proteinExistence type="predicted"/>
<evidence type="ECO:0000259" key="3">
    <source>
        <dbReference type="PROSITE" id="PS51192"/>
    </source>
</evidence>
<keyword evidence="1" id="KW-0378">Hydrolase</keyword>
<dbReference type="InterPro" id="IPR001650">
    <property type="entry name" value="Helicase_C-like"/>
</dbReference>
<dbReference type="SMART" id="SM00490">
    <property type="entry name" value="HELICc"/>
    <property type="match status" value="1"/>
</dbReference>
<feature type="domain" description="Helicase C-terminal" evidence="4">
    <location>
        <begin position="826"/>
        <end position="981"/>
    </location>
</feature>
<dbReference type="InterPro" id="IPR014001">
    <property type="entry name" value="Helicase_ATP-bd"/>
</dbReference>
<dbReference type="CDD" id="cd18793">
    <property type="entry name" value="SF2_C_SNF"/>
    <property type="match status" value="1"/>
</dbReference>
<evidence type="ECO:0000313" key="5">
    <source>
        <dbReference type="EMBL" id="PLW77681.1"/>
    </source>
</evidence>
<dbReference type="OrthoDB" id="9814088at2"/>
<dbReference type="InterPro" id="IPR049730">
    <property type="entry name" value="SNF2/RAD54-like_C"/>
</dbReference>
<feature type="compositionally biased region" description="Acidic residues" evidence="2">
    <location>
        <begin position="233"/>
        <end position="249"/>
    </location>
</feature>
<dbReference type="Gene3D" id="3.40.50.10810">
    <property type="entry name" value="Tandem AAA-ATPase domain"/>
    <property type="match status" value="1"/>
</dbReference>
<sequence length="995" mass="111219">MGIQSLGDLIMPFVCSPQFEGGLIQFLQRGLLGKGKAVPVAEWNAVIKKSDNAAHRLLKMLVEEGEANGKEDGVFIPTETLLQLPDTQLNRIAVPALAGLSLTLSMHGRIDSTDSSIQLEWQDSHSRVINPNFQGPFVQVDGEWRRLSYRLFQLKEAATAFNKSAGQIFEERLPCWETMQTMLEQELGHNVRSDKYLSSLKIYQAGALTLDVKETNRGLDFSPILLPKGDAPELLEADDGPAGESEDLSQEGVNDTETVTLLPPMYAQAFESQFVQQAGQTPPAFVLGNNTFLLVDQPLRRSLDVVKRARNMPAEDRRNFLRNPRTVLAQALGEDGDSLAQAIFIETAQYSDRIQGLGLWEKPVLPWIAKKSNQWLPERFPVTIGDTTVETTAEEIETLEIDYERARGNGEETVEFQGESFGTDQIGKLLGDLRSETEAEDIDKPVEDIDQPTPEKENSVLLIQENLEANDYTAKFSLRKNKVAMSFPESWINRTVPKEHQLVGFDWICKAWRQGWPGVLLADDMGVGKTFQALAFLVWIRSNKARARIPVRELTGPILIVAPTALLNNWQKEASIHLIPDALGECCEVFGKNLKSLKRHPSDNVPPEDLLDVDQIRHADWVLTTYETLANYHQSFARVAFSVAIFDEIQKIKAPDTINSHAAKTANADFVVGMTGTPIENRIEDLWCIMDRIAPGYLKDLKTFSKTYGEENESALAELKDKLDKPQGKAPQVMLRRMKEQISKDLPSKTIAPYNVVMPVRQALVYEEVIAEAKGGAVTRKNMLEVLHKMRSISLHPDSAKEIDLYDPAQRKSWIMGSARLEKTFEILTAIENMEEKALIFLEDKAMQKALATAISEHFQLPTRPIIINGEMAGAKRQHHVDAFQSLPKGFAVLILSPKAAGIGLTITAANHVIHLSRWWNPAVEDQCNDRTYRIGQKKNVTIHVPLAVHPTHKEGSFDVKLHELLEKKRNLSKHMLAPPVSEGDAATLYGEVVS</sequence>
<dbReference type="InterPro" id="IPR027417">
    <property type="entry name" value="P-loop_NTPase"/>
</dbReference>
<dbReference type="Proteomes" id="UP000234881">
    <property type="component" value="Unassembled WGS sequence"/>
</dbReference>
<dbReference type="Gene3D" id="3.40.50.300">
    <property type="entry name" value="P-loop containing nucleotide triphosphate hydrolases"/>
    <property type="match status" value="1"/>
</dbReference>
<dbReference type="PROSITE" id="PS51192">
    <property type="entry name" value="HELICASE_ATP_BIND_1"/>
    <property type="match status" value="1"/>
</dbReference>
<dbReference type="GO" id="GO:0016787">
    <property type="term" value="F:hydrolase activity"/>
    <property type="evidence" value="ECO:0007669"/>
    <property type="project" value="UniProtKB-KW"/>
</dbReference>
<comment type="caution">
    <text evidence="5">The sequence shown here is derived from an EMBL/GenBank/DDBJ whole genome shotgun (WGS) entry which is preliminary data.</text>
</comment>
<dbReference type="GO" id="GO:0004386">
    <property type="term" value="F:helicase activity"/>
    <property type="evidence" value="ECO:0007669"/>
    <property type="project" value="UniProtKB-KW"/>
</dbReference>
<feature type="region of interest" description="Disordered" evidence="2">
    <location>
        <begin position="230"/>
        <end position="253"/>
    </location>
</feature>
<evidence type="ECO:0008006" key="7">
    <source>
        <dbReference type="Google" id="ProtNLM"/>
    </source>
</evidence>
<feature type="domain" description="Helicase ATP-binding" evidence="3">
    <location>
        <begin position="518"/>
        <end position="696"/>
    </location>
</feature>
<dbReference type="PANTHER" id="PTHR10799">
    <property type="entry name" value="SNF2/RAD54 HELICASE FAMILY"/>
    <property type="match status" value="1"/>
</dbReference>
<organism evidence="5 6">
    <name type="scientific">Cohaesibacter celericrescens</name>
    <dbReference type="NCBI Taxonomy" id="2067669"/>
    <lineage>
        <taxon>Bacteria</taxon>
        <taxon>Pseudomonadati</taxon>
        <taxon>Pseudomonadota</taxon>
        <taxon>Alphaproteobacteria</taxon>
        <taxon>Hyphomicrobiales</taxon>
        <taxon>Cohaesibacteraceae</taxon>
    </lineage>
</organism>
<evidence type="ECO:0000259" key="4">
    <source>
        <dbReference type="PROSITE" id="PS51194"/>
    </source>
</evidence>